<proteinExistence type="predicted"/>
<feature type="non-terminal residue" evidence="2">
    <location>
        <position position="1"/>
    </location>
</feature>
<dbReference type="Pfam" id="PF04326">
    <property type="entry name" value="SLFN_AlbA_2"/>
    <property type="match status" value="1"/>
</dbReference>
<accession>A0A383ELG7</accession>
<evidence type="ECO:0000259" key="1">
    <source>
        <dbReference type="Pfam" id="PF04326"/>
    </source>
</evidence>
<sequence>NLEKLSDVLRWMLKREFEVELCIDRMRASEARVLDFLTTIGEWDNLSIRAMPPGFDGNMHKKILISPIAAMSGSANLTHYGTEFSQESISHTMRYNDTQYKSLQASSRTTFSQAPKIDLSNITPADYRGNRSRSRAVNAPLSPIDSLAEKLSAGNTGFEDLLLEYKPHMLKPSRHIENGSWKDTVDVVFREIAAMLNTDGGFVVVGVTDPMNNPHSDEFEIVGIDEEIES</sequence>
<organism evidence="2">
    <name type="scientific">marine metagenome</name>
    <dbReference type="NCBI Taxonomy" id="408172"/>
    <lineage>
        <taxon>unclassified sequences</taxon>
        <taxon>metagenomes</taxon>
        <taxon>ecological metagenomes</taxon>
    </lineage>
</organism>
<dbReference type="InterPro" id="IPR038461">
    <property type="entry name" value="Schlafen_AlbA_2_dom_sf"/>
</dbReference>
<dbReference type="AlphaFoldDB" id="A0A383ELG7"/>
<dbReference type="Gene3D" id="3.30.950.30">
    <property type="entry name" value="Schlafen, AAA domain"/>
    <property type="match status" value="1"/>
</dbReference>
<feature type="domain" description="Schlafen AlbA-2" evidence="1">
    <location>
        <begin position="159"/>
        <end position="224"/>
    </location>
</feature>
<name>A0A383ELG7_9ZZZZ</name>
<dbReference type="EMBL" id="UINC01226822">
    <property type="protein sequence ID" value="SVE57469.1"/>
    <property type="molecule type" value="Genomic_DNA"/>
</dbReference>
<protein>
    <recommendedName>
        <fullName evidence="1">Schlafen AlbA-2 domain-containing protein</fullName>
    </recommendedName>
</protein>
<reference evidence="2" key="1">
    <citation type="submission" date="2018-05" db="EMBL/GenBank/DDBJ databases">
        <authorList>
            <person name="Lanie J.A."/>
            <person name="Ng W.-L."/>
            <person name="Kazmierczak K.M."/>
            <person name="Andrzejewski T.M."/>
            <person name="Davidsen T.M."/>
            <person name="Wayne K.J."/>
            <person name="Tettelin H."/>
            <person name="Glass J.I."/>
            <person name="Rusch D."/>
            <person name="Podicherti R."/>
            <person name="Tsui H.-C.T."/>
            <person name="Winkler M.E."/>
        </authorList>
    </citation>
    <scope>NUCLEOTIDE SEQUENCE</scope>
</reference>
<evidence type="ECO:0000313" key="2">
    <source>
        <dbReference type="EMBL" id="SVE57469.1"/>
    </source>
</evidence>
<feature type="non-terminal residue" evidence="2">
    <location>
        <position position="230"/>
    </location>
</feature>
<gene>
    <name evidence="2" type="ORF">METZ01_LOCUS510323</name>
</gene>
<dbReference type="InterPro" id="IPR007421">
    <property type="entry name" value="Schlafen_AlbA_2_dom"/>
</dbReference>